<organism evidence="3 4">
    <name type="scientific">Aureobasidium melanogenum</name>
    <name type="common">Aureobasidium pullulans var. melanogenum</name>
    <dbReference type="NCBI Taxonomy" id="46634"/>
    <lineage>
        <taxon>Eukaryota</taxon>
        <taxon>Fungi</taxon>
        <taxon>Dikarya</taxon>
        <taxon>Ascomycota</taxon>
        <taxon>Pezizomycotina</taxon>
        <taxon>Dothideomycetes</taxon>
        <taxon>Dothideomycetidae</taxon>
        <taxon>Dothideales</taxon>
        <taxon>Saccotheciaceae</taxon>
        <taxon>Aureobasidium</taxon>
    </lineage>
</organism>
<feature type="transmembrane region" description="Helical" evidence="2">
    <location>
        <begin position="6"/>
        <end position="26"/>
    </location>
</feature>
<evidence type="ECO:0000256" key="1">
    <source>
        <dbReference type="SAM" id="MobiDB-lite"/>
    </source>
</evidence>
<comment type="caution">
    <text evidence="3">The sequence shown here is derived from an EMBL/GenBank/DDBJ whole genome shotgun (WGS) entry which is preliminary data.</text>
</comment>
<feature type="compositionally biased region" description="Basic residues" evidence="1">
    <location>
        <begin position="125"/>
        <end position="143"/>
    </location>
</feature>
<protein>
    <submittedName>
        <fullName evidence="3">Uncharacterized protein</fullName>
    </submittedName>
</protein>
<gene>
    <name evidence="3" type="ORF">KCU98_g8918</name>
</gene>
<keyword evidence="2" id="KW-0812">Transmembrane</keyword>
<evidence type="ECO:0000256" key="2">
    <source>
        <dbReference type="SAM" id="Phobius"/>
    </source>
</evidence>
<accession>A0A9P8FRW3</accession>
<feature type="region of interest" description="Disordered" evidence="1">
    <location>
        <begin position="97"/>
        <end position="143"/>
    </location>
</feature>
<dbReference type="AlphaFoldDB" id="A0A9P8FRW3"/>
<keyword evidence="4" id="KW-1185">Reference proteome</keyword>
<keyword evidence="2" id="KW-0472">Membrane</keyword>
<dbReference type="Proteomes" id="UP000729357">
    <property type="component" value="Unassembled WGS sequence"/>
</dbReference>
<reference evidence="3" key="1">
    <citation type="journal article" date="2021" name="J Fungi (Basel)">
        <title>Virulence traits and population genomics of the black yeast Aureobasidium melanogenum.</title>
        <authorList>
            <person name="Cernosa A."/>
            <person name="Sun X."/>
            <person name="Gostincar C."/>
            <person name="Fang C."/>
            <person name="Gunde-Cimerman N."/>
            <person name="Song Z."/>
        </authorList>
    </citation>
    <scope>NUCLEOTIDE SEQUENCE</scope>
    <source>
        <strain evidence="3">EXF-9298</strain>
    </source>
</reference>
<evidence type="ECO:0000313" key="4">
    <source>
        <dbReference type="Proteomes" id="UP000729357"/>
    </source>
</evidence>
<evidence type="ECO:0000313" key="3">
    <source>
        <dbReference type="EMBL" id="KAG9979226.1"/>
    </source>
</evidence>
<keyword evidence="2" id="KW-1133">Transmembrane helix</keyword>
<reference evidence="3" key="2">
    <citation type="submission" date="2021-08" db="EMBL/GenBank/DDBJ databases">
        <authorList>
            <person name="Gostincar C."/>
            <person name="Sun X."/>
            <person name="Song Z."/>
            <person name="Gunde-Cimerman N."/>
        </authorList>
    </citation>
    <scope>NUCLEOTIDE SEQUENCE</scope>
    <source>
        <strain evidence="3">EXF-9298</strain>
    </source>
</reference>
<dbReference type="EMBL" id="JAHFXS010001163">
    <property type="protein sequence ID" value="KAG9979226.1"/>
    <property type="molecule type" value="Genomic_DNA"/>
</dbReference>
<feature type="non-terminal residue" evidence="3">
    <location>
        <position position="143"/>
    </location>
</feature>
<name>A0A9P8FRW3_AURME</name>
<sequence length="143" mass="15837">MKCDGLARRAILFVTFIIATTVLYGFSTKFLFTAPNYDDVSIDPEGGSYYDYGSRVAAAVWKGAGQWIGMAESSSNNTTIIAEDSSKDVIELPQEQELQPTSTASDALDPEQTLVATANQENTSRRLRLRSRRASSRPYRSRQ</sequence>
<proteinExistence type="predicted"/>